<dbReference type="Proteomes" id="UP000094598">
    <property type="component" value="Chromosome"/>
</dbReference>
<dbReference type="EMBL" id="MDDC01000007">
    <property type="protein sequence ID" value="OIQ59790.1"/>
    <property type="molecule type" value="Genomic_DNA"/>
</dbReference>
<feature type="domain" description="Antitoxin SocA-like Panacea" evidence="1">
    <location>
        <begin position="45"/>
        <end position="138"/>
    </location>
</feature>
<dbReference type="EMBL" id="CP017019">
    <property type="protein sequence ID" value="AOQ23092.1"/>
    <property type="molecule type" value="Genomic_DNA"/>
</dbReference>
<name>A0A1D7X870_NEOTH</name>
<dbReference type="Proteomes" id="UP000322283">
    <property type="component" value="Unassembled WGS sequence"/>
</dbReference>
<evidence type="ECO:0000313" key="7">
    <source>
        <dbReference type="Proteomes" id="UP000322283"/>
    </source>
</evidence>
<reference evidence="4 7" key="3">
    <citation type="submission" date="2019-05" db="EMBL/GenBank/DDBJ databases">
        <title>Genome sequence of Moorella thermoacetica ATCC 33924.</title>
        <authorList>
            <person name="Poehlein A."/>
            <person name="Bengelsdorf F.R."/>
            <person name="Duerre P."/>
            <person name="Daniel R."/>
        </authorList>
    </citation>
    <scope>NUCLEOTIDE SEQUENCE [LARGE SCALE GENOMIC DNA]</scope>
    <source>
        <strain evidence="4 7">ATCC 33924</strain>
    </source>
</reference>
<dbReference type="AlphaFoldDB" id="A0A1D7X870"/>
<protein>
    <recommendedName>
        <fullName evidence="1">Antitoxin SocA-like Panacea domain-containing protein</fullName>
    </recommendedName>
</protein>
<reference evidence="2 5" key="2">
    <citation type="submission" date="2016-08" db="EMBL/GenBank/DDBJ databases">
        <title>Moorella thermoacetica DSM 103132.</title>
        <authorList>
            <person name="Jendresen C.B."/>
            <person name="Redl S.M."/>
            <person name="Jensen T.O."/>
            <person name="Nielsen A.T."/>
        </authorList>
    </citation>
    <scope>NUCLEOTIDE SEQUENCE [LARGE SCALE GENOMIC DNA]</scope>
    <source>
        <strain evidence="2 5">DSM 103132</strain>
    </source>
</reference>
<keyword evidence="7" id="KW-1185">Reference proteome</keyword>
<dbReference type="InterPro" id="IPR025272">
    <property type="entry name" value="SocA_Panacea"/>
</dbReference>
<dbReference type="PATRIC" id="fig|1525.12.peg.1155"/>
<dbReference type="Pfam" id="PF13274">
    <property type="entry name" value="SocA_Panacea"/>
    <property type="match status" value="1"/>
</dbReference>
<accession>A0A1D7X870</accession>
<evidence type="ECO:0000313" key="3">
    <source>
        <dbReference type="EMBL" id="OIQ59790.1"/>
    </source>
</evidence>
<evidence type="ECO:0000313" key="2">
    <source>
        <dbReference type="EMBL" id="AOQ23092.1"/>
    </source>
</evidence>
<evidence type="ECO:0000259" key="1">
    <source>
        <dbReference type="Pfam" id="PF13274"/>
    </source>
</evidence>
<gene>
    <name evidence="2" type="ORF">Maut_00629</name>
    <name evidence="3" type="ORF">MOTE_10460</name>
    <name evidence="4" type="ORF">MTAT_26050</name>
</gene>
<sequence length="171" mass="19770">MATIYLFGVKGGGWKMGKITVFDVAKYFLTRVDRGAGSVMTHLKLQKLCYYAQAWHLVFTGKPLFEEQFEAWTHGPVCPALWHEYKGCGYQPIPKPDNFDPSTIFTKEQLEILDEVWNAYGQFDAKYLEELTHQEEPWRKARGSCLPGEACNNIISLKLMKEYYSQLLEDE</sequence>
<reference evidence="3 6" key="1">
    <citation type="submission" date="2016-08" db="EMBL/GenBank/DDBJ databases">
        <title>Genome-based comparison of Moorella thermoacetic strains.</title>
        <authorList>
            <person name="Poehlein A."/>
            <person name="Bengelsdorf F.R."/>
            <person name="Esser C."/>
            <person name="Duerre P."/>
            <person name="Daniel R."/>
        </authorList>
    </citation>
    <scope>NUCLEOTIDE SEQUENCE [LARGE SCALE GENOMIC DNA]</scope>
    <source>
        <strain evidence="3 6">DSM 21394</strain>
    </source>
</reference>
<evidence type="ECO:0000313" key="5">
    <source>
        <dbReference type="Proteomes" id="UP000094598"/>
    </source>
</evidence>
<proteinExistence type="predicted"/>
<evidence type="ECO:0000313" key="6">
    <source>
        <dbReference type="Proteomes" id="UP000182811"/>
    </source>
</evidence>
<dbReference type="EMBL" id="VCDX01000013">
    <property type="protein sequence ID" value="TYL08941.1"/>
    <property type="molecule type" value="Genomic_DNA"/>
</dbReference>
<evidence type="ECO:0000313" key="4">
    <source>
        <dbReference type="EMBL" id="TYL08941.1"/>
    </source>
</evidence>
<dbReference type="Proteomes" id="UP000182811">
    <property type="component" value="Unassembled WGS sequence"/>
</dbReference>
<dbReference type="RefSeq" id="WP_196769059.1">
    <property type="nucleotide sequence ID" value="NZ_CP017019.1"/>
</dbReference>
<organism evidence="3 6">
    <name type="scientific">Neomoorella thermoacetica</name>
    <name type="common">Clostridium thermoaceticum</name>
    <dbReference type="NCBI Taxonomy" id="1525"/>
    <lineage>
        <taxon>Bacteria</taxon>
        <taxon>Bacillati</taxon>
        <taxon>Bacillota</taxon>
        <taxon>Clostridia</taxon>
        <taxon>Neomoorellales</taxon>
        <taxon>Neomoorellaceae</taxon>
        <taxon>Neomoorella</taxon>
    </lineage>
</organism>